<dbReference type="GO" id="GO:0006508">
    <property type="term" value="P:proteolysis"/>
    <property type="evidence" value="ECO:0007669"/>
    <property type="project" value="UniProtKB-KW"/>
</dbReference>
<feature type="transmembrane region" description="Helical" evidence="7">
    <location>
        <begin position="18"/>
        <end position="35"/>
    </location>
</feature>
<protein>
    <submittedName>
        <fullName evidence="9">Rhomboid family intramembrane serine protease</fullName>
    </submittedName>
</protein>
<dbReference type="PANTHER" id="PTHR43731">
    <property type="entry name" value="RHOMBOID PROTEASE"/>
    <property type="match status" value="1"/>
</dbReference>
<feature type="transmembrane region" description="Helical" evidence="7">
    <location>
        <begin position="73"/>
        <end position="91"/>
    </location>
</feature>
<dbReference type="InterPro" id="IPR035952">
    <property type="entry name" value="Rhomboid-like_sf"/>
</dbReference>
<keyword evidence="6 7" id="KW-0472">Membrane</keyword>
<feature type="transmembrane region" description="Helical" evidence="7">
    <location>
        <begin position="103"/>
        <end position="123"/>
    </location>
</feature>
<evidence type="ECO:0000256" key="5">
    <source>
        <dbReference type="ARBA" id="ARBA00022989"/>
    </source>
</evidence>
<dbReference type="SUPFAM" id="SSF144091">
    <property type="entry name" value="Rhomboid-like"/>
    <property type="match status" value="1"/>
</dbReference>
<dbReference type="Pfam" id="PF01694">
    <property type="entry name" value="Rhomboid"/>
    <property type="match status" value="1"/>
</dbReference>
<reference evidence="9" key="1">
    <citation type="submission" date="2020-01" db="EMBL/GenBank/DDBJ databases">
        <authorList>
            <person name="Meier V. D."/>
            <person name="Meier V D."/>
        </authorList>
    </citation>
    <scope>NUCLEOTIDE SEQUENCE</scope>
    <source>
        <strain evidence="9">HLG_WM_MAG_10</strain>
    </source>
</reference>
<evidence type="ECO:0000256" key="3">
    <source>
        <dbReference type="ARBA" id="ARBA00022692"/>
    </source>
</evidence>
<evidence type="ECO:0000256" key="4">
    <source>
        <dbReference type="ARBA" id="ARBA00022801"/>
    </source>
</evidence>
<dbReference type="InterPro" id="IPR022764">
    <property type="entry name" value="Peptidase_S54_rhomboid_dom"/>
</dbReference>
<keyword evidence="9" id="KW-0645">Protease</keyword>
<feature type="domain" description="Peptidase S54 rhomboid" evidence="8">
    <location>
        <begin position="55"/>
        <end position="211"/>
    </location>
</feature>
<keyword evidence="4" id="KW-0378">Hydrolase</keyword>
<evidence type="ECO:0000256" key="7">
    <source>
        <dbReference type="SAM" id="Phobius"/>
    </source>
</evidence>
<evidence type="ECO:0000256" key="6">
    <source>
        <dbReference type="ARBA" id="ARBA00023136"/>
    </source>
</evidence>
<evidence type="ECO:0000256" key="2">
    <source>
        <dbReference type="ARBA" id="ARBA00009045"/>
    </source>
</evidence>
<organism evidence="9">
    <name type="scientific">uncultured Aureispira sp</name>
    <dbReference type="NCBI Taxonomy" id="1331704"/>
    <lineage>
        <taxon>Bacteria</taxon>
        <taxon>Pseudomonadati</taxon>
        <taxon>Bacteroidota</taxon>
        <taxon>Saprospiria</taxon>
        <taxon>Saprospirales</taxon>
        <taxon>Saprospiraceae</taxon>
        <taxon>Aureispira</taxon>
        <taxon>environmental samples</taxon>
    </lineage>
</organism>
<dbReference type="EMBL" id="CACVAQ010000183">
    <property type="protein sequence ID" value="CAA6812202.1"/>
    <property type="molecule type" value="Genomic_DNA"/>
</dbReference>
<comment type="subcellular location">
    <subcellularLocation>
        <location evidence="1">Membrane</location>
        <topology evidence="1">Multi-pass membrane protein</topology>
    </subcellularLocation>
</comment>
<dbReference type="AlphaFoldDB" id="A0A6S6T0T8"/>
<feature type="transmembrane region" description="Helical" evidence="7">
    <location>
        <begin position="130"/>
        <end position="150"/>
    </location>
</feature>
<accession>A0A6S6T0T8</accession>
<evidence type="ECO:0000313" key="9">
    <source>
        <dbReference type="EMBL" id="CAA6812202.1"/>
    </source>
</evidence>
<dbReference type="Gene3D" id="1.20.1540.10">
    <property type="entry name" value="Rhomboid-like"/>
    <property type="match status" value="1"/>
</dbReference>
<name>A0A6S6T0T8_9BACT</name>
<feature type="transmembrane region" description="Helical" evidence="7">
    <location>
        <begin position="156"/>
        <end position="180"/>
    </location>
</feature>
<evidence type="ECO:0000259" key="8">
    <source>
        <dbReference type="Pfam" id="PF01694"/>
    </source>
</evidence>
<comment type="similarity">
    <text evidence="2">Belongs to the peptidase S54 family.</text>
</comment>
<dbReference type="GO" id="GO:0016020">
    <property type="term" value="C:membrane"/>
    <property type="evidence" value="ECO:0007669"/>
    <property type="project" value="UniProtKB-SubCell"/>
</dbReference>
<keyword evidence="5 7" id="KW-1133">Transmembrane helix</keyword>
<dbReference type="PANTHER" id="PTHR43731:SF14">
    <property type="entry name" value="PRESENILIN-ASSOCIATED RHOMBOID-LIKE PROTEIN, MITOCHONDRIAL"/>
    <property type="match status" value="1"/>
</dbReference>
<dbReference type="InterPro" id="IPR050925">
    <property type="entry name" value="Rhomboid_protease_S54"/>
</dbReference>
<proteinExistence type="inferred from homology"/>
<dbReference type="GO" id="GO:0004252">
    <property type="term" value="F:serine-type endopeptidase activity"/>
    <property type="evidence" value="ECO:0007669"/>
    <property type="project" value="InterPro"/>
</dbReference>
<sequence length="231" mass="26499">MNSLFLQLGGEPSLYDAPLTYLILAITVYTSYRYMENSDEKRKMLFNAAAIDQYNQWYRFFSHGLIHKDWMHLGFNCFVLFMFGGQLEVLLKNEALFGPLVGPILYLTLYITGLAMSSVYSFYKHRYNSSYNALGASGAVSSIVFASILLNPIAKIGLIFIPMEVLSLRAFIFGVLYLAYSAYKSKKANDNIGHDAHYWGSVWGFIFLLMFKPSLFLDFIRTIQWYLSSLF</sequence>
<feature type="transmembrane region" description="Helical" evidence="7">
    <location>
        <begin position="201"/>
        <end position="227"/>
    </location>
</feature>
<gene>
    <name evidence="9" type="ORF">HELGO_WM38583</name>
</gene>
<keyword evidence="3 7" id="KW-0812">Transmembrane</keyword>
<evidence type="ECO:0000256" key="1">
    <source>
        <dbReference type="ARBA" id="ARBA00004141"/>
    </source>
</evidence>